<dbReference type="PANTHER" id="PTHR30514">
    <property type="entry name" value="GLUCOKINASE"/>
    <property type="match status" value="1"/>
</dbReference>
<dbReference type="InterPro" id="IPR035472">
    <property type="entry name" value="RpiR-like_SIS"/>
</dbReference>
<keyword evidence="4" id="KW-0804">Transcription</keyword>
<evidence type="ECO:0000256" key="2">
    <source>
        <dbReference type="ARBA" id="ARBA00023125"/>
    </source>
</evidence>
<keyword evidence="1" id="KW-0805">Transcription regulation</keyword>
<dbReference type="OrthoDB" id="257751at2"/>
<dbReference type="GO" id="GO:0003677">
    <property type="term" value="F:DNA binding"/>
    <property type="evidence" value="ECO:0007669"/>
    <property type="project" value="UniProtKB-KW"/>
</dbReference>
<dbReference type="PROSITE" id="PS51071">
    <property type="entry name" value="HTH_RPIR"/>
    <property type="match status" value="1"/>
</dbReference>
<evidence type="ECO:0000313" key="6">
    <source>
        <dbReference type="Proteomes" id="UP000198290"/>
    </source>
</evidence>
<dbReference type="GO" id="GO:0006096">
    <property type="term" value="P:glycolytic process"/>
    <property type="evidence" value="ECO:0007669"/>
    <property type="project" value="UniProtKB-KW"/>
</dbReference>
<reference evidence="6" key="3">
    <citation type="journal article" date="2017" name="Plant Physiol. Biochem.">
        <title>Differential oxidative and antioxidative response of duckweed Lemna minor toward plant growth promoting/inhibiting bacteria.</title>
        <authorList>
            <person name="Ishizawa H."/>
            <person name="Kuroda M."/>
            <person name="Morikawa M."/>
            <person name="Ike M."/>
        </authorList>
    </citation>
    <scope>NUCLEOTIDE SEQUENCE [LARGE SCALE GENOMIC DNA]</scope>
    <source>
        <strain evidence="6">H3</strain>
    </source>
</reference>
<reference evidence="5 6" key="2">
    <citation type="journal article" date="2017" name="Genome Announc.">
        <title>Draft genome sequence of Aquitalea magnusonii strain H3, a plant growth-promoting bacterium of duckweed Lemna minor.</title>
        <authorList>
            <person name="Ishizawa H."/>
            <person name="Kuroda M."/>
            <person name="Ike M."/>
        </authorList>
    </citation>
    <scope>NUCLEOTIDE SEQUENCE [LARGE SCALE GENOMIC DNA]</scope>
    <source>
        <strain evidence="5 6">H3</strain>
    </source>
</reference>
<dbReference type="PROSITE" id="PS00356">
    <property type="entry name" value="HTH_LACI_1"/>
    <property type="match status" value="1"/>
</dbReference>
<keyword evidence="3" id="KW-0324">Glycolysis</keyword>
<dbReference type="SUPFAM" id="SSF46689">
    <property type="entry name" value="Homeodomain-like"/>
    <property type="match status" value="1"/>
</dbReference>
<reference evidence="6" key="1">
    <citation type="journal article" date="2017" name="Biotechnol. Biofuels">
        <title>Evaluation of environmental bacterial communities as a factor affecting the growth of duckweed Lemna minor.</title>
        <authorList>
            <person name="Ishizawa H."/>
            <person name="Kuroda M."/>
            <person name="Morikawa M."/>
            <person name="Ike M."/>
        </authorList>
    </citation>
    <scope>NUCLEOTIDE SEQUENCE [LARGE SCALE GENOMIC DNA]</scope>
    <source>
        <strain evidence="6">H3</strain>
    </source>
</reference>
<dbReference type="GO" id="GO:0097367">
    <property type="term" value="F:carbohydrate derivative binding"/>
    <property type="evidence" value="ECO:0007669"/>
    <property type="project" value="InterPro"/>
</dbReference>
<proteinExistence type="predicted"/>
<dbReference type="AlphaFoldDB" id="A0A0F3KIN4"/>
<evidence type="ECO:0000256" key="1">
    <source>
        <dbReference type="ARBA" id="ARBA00023015"/>
    </source>
</evidence>
<dbReference type="Pfam" id="PF01418">
    <property type="entry name" value="HTH_6"/>
    <property type="match status" value="1"/>
</dbReference>
<dbReference type="EMBL" id="AP018823">
    <property type="protein sequence ID" value="BBF87723.1"/>
    <property type="molecule type" value="Genomic_DNA"/>
</dbReference>
<dbReference type="RefSeq" id="WP_045846531.1">
    <property type="nucleotide sequence ID" value="NZ_AP018823.1"/>
</dbReference>
<dbReference type="Gene3D" id="1.10.10.10">
    <property type="entry name" value="Winged helix-like DNA-binding domain superfamily/Winged helix DNA-binding domain"/>
    <property type="match status" value="1"/>
</dbReference>
<dbReference type="InterPro" id="IPR009057">
    <property type="entry name" value="Homeodomain-like_sf"/>
</dbReference>
<accession>A0A0F3KIN4</accession>
<keyword evidence="2" id="KW-0238">DNA-binding</keyword>
<dbReference type="SUPFAM" id="SSF53697">
    <property type="entry name" value="SIS domain"/>
    <property type="match status" value="1"/>
</dbReference>
<sequence>MLERIKSQLEALSSAERKVAELVLEQPYTMMQAAVADIARNAGVSQPTVIRFCRSMGCSGLPDFKLKLAGSLVTGVPYVHSSVRPEDPTSEIVAKVFDNTVTALLKSRNDVNPQAIEAAIEAISRARRVEFYGLGNSGITAADAQHKFFRFGISTVAYADTHIQMMAASVLGPDDVLVAISSSGRSRELLDAVEEATASGATVVAITASGSPLARAATIALMADTQEDNETYSPMISRIIHLVLIDVLAVGVALRRGPGVIGQLEKTKHSLKAKRLAERTEED</sequence>
<dbReference type="PANTHER" id="PTHR30514:SF1">
    <property type="entry name" value="HTH-TYPE TRANSCRIPTIONAL REGULATOR HEXR-RELATED"/>
    <property type="match status" value="1"/>
</dbReference>
<gene>
    <name evidence="5" type="ORF">DLM_4149</name>
</gene>
<dbReference type="InterPro" id="IPR000281">
    <property type="entry name" value="HTH_RpiR"/>
</dbReference>
<dbReference type="InterPro" id="IPR046348">
    <property type="entry name" value="SIS_dom_sf"/>
</dbReference>
<dbReference type="KEGG" id="amah:DLM_4149"/>
<dbReference type="Pfam" id="PF01380">
    <property type="entry name" value="SIS"/>
    <property type="match status" value="1"/>
</dbReference>
<protein>
    <submittedName>
        <fullName evidence="5">Phosphogluconate repressor HexR, RpiR family</fullName>
    </submittedName>
</protein>
<dbReference type="GO" id="GO:0003700">
    <property type="term" value="F:DNA-binding transcription factor activity"/>
    <property type="evidence" value="ECO:0007669"/>
    <property type="project" value="InterPro"/>
</dbReference>
<evidence type="ECO:0000313" key="5">
    <source>
        <dbReference type="EMBL" id="BBF87723.1"/>
    </source>
</evidence>
<dbReference type="Proteomes" id="UP000198290">
    <property type="component" value="Chromosome"/>
</dbReference>
<evidence type="ECO:0000256" key="3">
    <source>
        <dbReference type="ARBA" id="ARBA00023152"/>
    </source>
</evidence>
<dbReference type="NCBIfam" id="NF008451">
    <property type="entry name" value="PRK11302.1"/>
    <property type="match status" value="1"/>
</dbReference>
<dbReference type="InterPro" id="IPR001347">
    <property type="entry name" value="SIS_dom"/>
</dbReference>
<organism evidence="5 6">
    <name type="scientific">Aquitalea magnusonii</name>
    <dbReference type="NCBI Taxonomy" id="332411"/>
    <lineage>
        <taxon>Bacteria</taxon>
        <taxon>Pseudomonadati</taxon>
        <taxon>Pseudomonadota</taxon>
        <taxon>Betaproteobacteria</taxon>
        <taxon>Neisseriales</taxon>
        <taxon>Chromobacteriaceae</taxon>
        <taxon>Aquitalea</taxon>
    </lineage>
</organism>
<dbReference type="STRING" id="332411.VI06_09480"/>
<dbReference type="InterPro" id="IPR036388">
    <property type="entry name" value="WH-like_DNA-bd_sf"/>
</dbReference>
<dbReference type="PROSITE" id="PS51464">
    <property type="entry name" value="SIS"/>
    <property type="match status" value="1"/>
</dbReference>
<dbReference type="InterPro" id="IPR047640">
    <property type="entry name" value="RpiR-like"/>
</dbReference>
<dbReference type="CDD" id="cd05013">
    <property type="entry name" value="SIS_RpiR"/>
    <property type="match status" value="1"/>
</dbReference>
<dbReference type="Gene3D" id="3.40.50.10490">
    <property type="entry name" value="Glucose-6-phosphate isomerase like protein, domain 1"/>
    <property type="match status" value="1"/>
</dbReference>
<evidence type="ECO:0000256" key="4">
    <source>
        <dbReference type="ARBA" id="ARBA00023163"/>
    </source>
</evidence>
<keyword evidence="6" id="KW-1185">Reference proteome</keyword>
<name>A0A0F3KIN4_9NEIS</name>